<dbReference type="Gene3D" id="3.30.70.100">
    <property type="match status" value="1"/>
</dbReference>
<evidence type="ECO:0000313" key="1">
    <source>
        <dbReference type="EMBL" id="AZG73136.1"/>
    </source>
</evidence>
<dbReference type="AlphaFoldDB" id="A0A3G8LU19"/>
<keyword evidence="2" id="KW-1185">Reference proteome</keyword>
<accession>A0A3G8LU19</accession>
<protein>
    <recommendedName>
        <fullName evidence="3">NIPSNAP domain-containing protein</fullName>
    </recommendedName>
</protein>
<sequence>MMVVELREYKLLDGARQQWLDWMKTELLPYQRSQGMKILSTYVYQDENGDDWFIWTREFNDTEHKEQVYANTYNDWWIAEIRPKVFTLLDQANIRVRLLTPVDLS</sequence>
<gene>
    <name evidence="1" type="ORF">EGC82_10385</name>
</gene>
<dbReference type="OrthoDB" id="9809695at2"/>
<reference evidence="2" key="1">
    <citation type="submission" date="2018-11" db="EMBL/GenBank/DDBJ databases">
        <title>Shewanella sp. M2.</title>
        <authorList>
            <person name="Hwang Y.J."/>
            <person name="Hwang C.Y."/>
        </authorList>
    </citation>
    <scope>NUCLEOTIDE SEQUENCE [LARGE SCALE GENOMIC DNA]</scope>
    <source>
        <strain evidence="2">LMG 19866</strain>
    </source>
</reference>
<dbReference type="EMBL" id="CP034015">
    <property type="protein sequence ID" value="AZG73136.1"/>
    <property type="molecule type" value="Genomic_DNA"/>
</dbReference>
<name>A0A3G8LU19_9GAMM</name>
<evidence type="ECO:0000313" key="2">
    <source>
        <dbReference type="Proteomes" id="UP000278035"/>
    </source>
</evidence>
<organism evidence="1 2">
    <name type="scientific">Shewanella livingstonensis</name>
    <dbReference type="NCBI Taxonomy" id="150120"/>
    <lineage>
        <taxon>Bacteria</taxon>
        <taxon>Pseudomonadati</taxon>
        <taxon>Pseudomonadota</taxon>
        <taxon>Gammaproteobacteria</taxon>
        <taxon>Alteromonadales</taxon>
        <taxon>Shewanellaceae</taxon>
        <taxon>Shewanella</taxon>
    </lineage>
</organism>
<dbReference type="SUPFAM" id="SSF54909">
    <property type="entry name" value="Dimeric alpha+beta barrel"/>
    <property type="match status" value="1"/>
</dbReference>
<dbReference type="Proteomes" id="UP000278035">
    <property type="component" value="Chromosome"/>
</dbReference>
<dbReference type="InterPro" id="IPR011008">
    <property type="entry name" value="Dimeric_a/b-barrel"/>
</dbReference>
<proteinExistence type="predicted"/>
<evidence type="ECO:0008006" key="3">
    <source>
        <dbReference type="Google" id="ProtNLM"/>
    </source>
</evidence>
<dbReference type="KEGG" id="slj:EGC82_10385"/>